<dbReference type="PANTHER" id="PTHR43512">
    <property type="entry name" value="TRANSLATION FACTOR GUF1-RELATED"/>
    <property type="match status" value="1"/>
</dbReference>
<organism evidence="2 3">
    <name type="scientific">Strongyloides papillosus</name>
    <name type="common">Intestinal threadworm</name>
    <dbReference type="NCBI Taxonomy" id="174720"/>
    <lineage>
        <taxon>Eukaryota</taxon>
        <taxon>Metazoa</taxon>
        <taxon>Ecdysozoa</taxon>
        <taxon>Nematoda</taxon>
        <taxon>Chromadorea</taxon>
        <taxon>Rhabditida</taxon>
        <taxon>Tylenchina</taxon>
        <taxon>Panagrolaimomorpha</taxon>
        <taxon>Strongyloidoidea</taxon>
        <taxon>Strongyloididae</taxon>
        <taxon>Strongyloides</taxon>
    </lineage>
</organism>
<dbReference type="AlphaFoldDB" id="A0A0N5C5I5"/>
<dbReference type="Gene3D" id="3.40.50.300">
    <property type="entry name" value="P-loop containing nucleotide triphosphate hydrolases"/>
    <property type="match status" value="1"/>
</dbReference>
<name>A0A0N5C5I5_STREA</name>
<keyword evidence="2" id="KW-1185">Reference proteome</keyword>
<protein>
    <submittedName>
        <fullName evidence="3">Tr-type G domain-containing protein</fullName>
    </submittedName>
</protein>
<proteinExistence type="predicted"/>
<dbReference type="GO" id="GO:0005739">
    <property type="term" value="C:mitochondrion"/>
    <property type="evidence" value="ECO:0007669"/>
    <property type="project" value="TreeGrafter"/>
</dbReference>
<dbReference type="Proteomes" id="UP000046392">
    <property type="component" value="Unplaced"/>
</dbReference>
<dbReference type="InterPro" id="IPR000795">
    <property type="entry name" value="T_Tr_GTP-bd_dom"/>
</dbReference>
<dbReference type="GO" id="GO:0003924">
    <property type="term" value="F:GTPase activity"/>
    <property type="evidence" value="ECO:0007669"/>
    <property type="project" value="InterPro"/>
</dbReference>
<evidence type="ECO:0000313" key="2">
    <source>
        <dbReference type="Proteomes" id="UP000046392"/>
    </source>
</evidence>
<dbReference type="InterPro" id="IPR027417">
    <property type="entry name" value="P-loop_NTPase"/>
</dbReference>
<dbReference type="PANTHER" id="PTHR43512:SF7">
    <property type="entry name" value="TRANSLATION FACTOR GUF1, MITOCHONDRIAL"/>
    <property type="match status" value="1"/>
</dbReference>
<reference evidence="3" key="1">
    <citation type="submission" date="2017-02" db="UniProtKB">
        <authorList>
            <consortium name="WormBaseParasite"/>
        </authorList>
    </citation>
    <scope>IDENTIFICATION</scope>
</reference>
<dbReference type="GO" id="GO:0097177">
    <property type="term" value="F:mitochondrial ribosome binding"/>
    <property type="evidence" value="ECO:0007669"/>
    <property type="project" value="TreeGrafter"/>
</dbReference>
<dbReference type="GO" id="GO:0005525">
    <property type="term" value="F:GTP binding"/>
    <property type="evidence" value="ECO:0007669"/>
    <property type="project" value="InterPro"/>
</dbReference>
<evidence type="ECO:0000259" key="1">
    <source>
        <dbReference type="Pfam" id="PF00009"/>
    </source>
</evidence>
<accession>A0A0N5C5I5</accession>
<dbReference type="STRING" id="174720.A0A0N5C5I5"/>
<evidence type="ECO:0000313" key="3">
    <source>
        <dbReference type="WBParaSite" id="SPAL_0001321425.1"/>
    </source>
</evidence>
<dbReference type="SUPFAM" id="SSF52540">
    <property type="entry name" value="P-loop containing nucleoside triphosphate hydrolases"/>
    <property type="match status" value="1"/>
</dbReference>
<sequence>MFGEEILGADVNINQENRMKEMSIQEVYVEDVDEYLWWCDSPASDKDILRITLHIFSIESMMDKLFKYSEDWHEEILAKVEPKKKVRNLTELLVYLLFIIKKVLLFAMAIKIGNTDGILQLANVVVSNTKKAQVFDELQVEKEREITVKVQICSIVYDGYLVDPIDTLGHVDFSFETARKFTRM</sequence>
<feature type="domain" description="Tr-type G" evidence="1">
    <location>
        <begin position="116"/>
        <end position="180"/>
    </location>
</feature>
<dbReference type="WBParaSite" id="SPAL_0001321425.1">
    <property type="protein sequence ID" value="SPAL_0001321425.1"/>
    <property type="gene ID" value="SPAL_0001321425"/>
</dbReference>
<dbReference type="Pfam" id="PF00009">
    <property type="entry name" value="GTP_EFTU"/>
    <property type="match status" value="1"/>
</dbReference>
<dbReference type="InterPro" id="IPR006297">
    <property type="entry name" value="EF-4"/>
</dbReference>
<dbReference type="GO" id="GO:0045727">
    <property type="term" value="P:positive regulation of translation"/>
    <property type="evidence" value="ECO:0007669"/>
    <property type="project" value="TreeGrafter"/>
</dbReference>